<dbReference type="PANTHER" id="PTHR40080">
    <property type="entry name" value="LMO1763 PROTEIN"/>
    <property type="match status" value="1"/>
</dbReference>
<evidence type="ECO:0008006" key="2">
    <source>
        <dbReference type="Google" id="ProtNLM"/>
    </source>
</evidence>
<protein>
    <recommendedName>
        <fullName evidence="2">Trp repressor protein</fullName>
    </recommendedName>
</protein>
<organism evidence="1">
    <name type="scientific">bioreactor metagenome</name>
    <dbReference type="NCBI Taxonomy" id="1076179"/>
    <lineage>
        <taxon>unclassified sequences</taxon>
        <taxon>metagenomes</taxon>
        <taxon>ecological metagenomes</taxon>
    </lineage>
</organism>
<evidence type="ECO:0000313" key="1">
    <source>
        <dbReference type="EMBL" id="MPM61731.1"/>
    </source>
</evidence>
<name>A0A645BAQ4_9ZZZZ</name>
<gene>
    <name evidence="1" type="ORF">SDC9_108591</name>
</gene>
<dbReference type="PIRSF" id="PIRSF012508">
    <property type="entry name" value="YerC"/>
    <property type="match status" value="1"/>
</dbReference>
<dbReference type="InterPro" id="IPR000831">
    <property type="entry name" value="Trp_repress"/>
</dbReference>
<dbReference type="PANTHER" id="PTHR40080:SF1">
    <property type="entry name" value="TRPR-LIKE PROTEIN YERC_YECD"/>
    <property type="match status" value="1"/>
</dbReference>
<comment type="caution">
    <text evidence="1">The sequence shown here is derived from an EMBL/GenBank/DDBJ whole genome shotgun (WGS) entry which is preliminary data.</text>
</comment>
<sequence>MGLPKNKQTDELFASILQLNSIDECYRYFEDICTIQEVRDLGLRLEIAKALDGGDSYQSTIEKTGVSTATIGRVKRCLLYGAGGYRLVLDRLRAQRTEETR</sequence>
<dbReference type="SUPFAM" id="SSF48295">
    <property type="entry name" value="TrpR-like"/>
    <property type="match status" value="1"/>
</dbReference>
<dbReference type="Pfam" id="PF01371">
    <property type="entry name" value="Trp_repressor"/>
    <property type="match status" value="1"/>
</dbReference>
<dbReference type="GO" id="GO:0003700">
    <property type="term" value="F:DNA-binding transcription factor activity"/>
    <property type="evidence" value="ECO:0007669"/>
    <property type="project" value="InterPro"/>
</dbReference>
<dbReference type="GO" id="GO:0043565">
    <property type="term" value="F:sequence-specific DNA binding"/>
    <property type="evidence" value="ECO:0007669"/>
    <property type="project" value="InterPro"/>
</dbReference>
<dbReference type="InterPro" id="IPR010921">
    <property type="entry name" value="Trp_repressor/repl_initiator"/>
</dbReference>
<dbReference type="EMBL" id="VSSQ01018499">
    <property type="protein sequence ID" value="MPM61731.1"/>
    <property type="molecule type" value="Genomic_DNA"/>
</dbReference>
<dbReference type="InterPro" id="IPR013368">
    <property type="entry name" value="YecD_YerC"/>
</dbReference>
<reference evidence="1" key="1">
    <citation type="submission" date="2019-08" db="EMBL/GenBank/DDBJ databases">
        <authorList>
            <person name="Kucharzyk K."/>
            <person name="Murdoch R.W."/>
            <person name="Higgins S."/>
            <person name="Loffler F."/>
        </authorList>
    </citation>
    <scope>NUCLEOTIDE SEQUENCE</scope>
</reference>
<dbReference type="AlphaFoldDB" id="A0A645BAQ4"/>
<proteinExistence type="predicted"/>
<dbReference type="InterPro" id="IPR038116">
    <property type="entry name" value="TrpR-like_sf"/>
</dbReference>
<dbReference type="NCBIfam" id="TIGR02531">
    <property type="entry name" value="yecD_yerC"/>
    <property type="match status" value="1"/>
</dbReference>
<accession>A0A645BAQ4</accession>
<dbReference type="Gene3D" id="1.10.1270.10">
    <property type="entry name" value="TrpR-like"/>
    <property type="match status" value="1"/>
</dbReference>